<feature type="compositionally biased region" description="Low complexity" evidence="3">
    <location>
        <begin position="81"/>
        <end position="113"/>
    </location>
</feature>
<organism evidence="4 5">
    <name type="scientific">Astrephomene gubernaculifera</name>
    <dbReference type="NCBI Taxonomy" id="47775"/>
    <lineage>
        <taxon>Eukaryota</taxon>
        <taxon>Viridiplantae</taxon>
        <taxon>Chlorophyta</taxon>
        <taxon>core chlorophytes</taxon>
        <taxon>Chlorophyceae</taxon>
        <taxon>CS clade</taxon>
        <taxon>Chlamydomonadales</taxon>
        <taxon>Astrephomenaceae</taxon>
        <taxon>Astrephomene</taxon>
    </lineage>
</organism>
<dbReference type="InterPro" id="IPR039739">
    <property type="entry name" value="MAG2/RNF10"/>
</dbReference>
<feature type="region of interest" description="Disordered" evidence="3">
    <location>
        <begin position="1"/>
        <end position="140"/>
    </location>
</feature>
<protein>
    <recommendedName>
        <fullName evidence="6">RING-type domain-containing protein</fullName>
    </recommendedName>
</protein>
<evidence type="ECO:0000256" key="1">
    <source>
        <dbReference type="ARBA" id="ARBA00004496"/>
    </source>
</evidence>
<dbReference type="Gene3D" id="3.30.40.10">
    <property type="entry name" value="Zinc/RING finger domain, C3HC4 (zinc finger)"/>
    <property type="match status" value="1"/>
</dbReference>
<feature type="compositionally biased region" description="Gly residues" evidence="3">
    <location>
        <begin position="182"/>
        <end position="193"/>
    </location>
</feature>
<comment type="subcellular location">
    <subcellularLocation>
        <location evidence="1">Cytoplasm</location>
    </subcellularLocation>
</comment>
<evidence type="ECO:0000256" key="2">
    <source>
        <dbReference type="ARBA" id="ARBA00022490"/>
    </source>
</evidence>
<dbReference type="InterPro" id="IPR013083">
    <property type="entry name" value="Znf_RING/FYVE/PHD"/>
</dbReference>
<reference evidence="4 5" key="1">
    <citation type="journal article" date="2021" name="Sci. Rep.">
        <title>Genome sequencing of the multicellular alga Astrephomene provides insights into convergent evolution of germ-soma differentiation.</title>
        <authorList>
            <person name="Yamashita S."/>
            <person name="Yamamoto K."/>
            <person name="Matsuzaki R."/>
            <person name="Suzuki S."/>
            <person name="Yamaguchi H."/>
            <person name="Hirooka S."/>
            <person name="Minakuchi Y."/>
            <person name="Miyagishima S."/>
            <person name="Kawachi M."/>
            <person name="Toyoda A."/>
            <person name="Nozaki H."/>
        </authorList>
    </citation>
    <scope>NUCLEOTIDE SEQUENCE [LARGE SCALE GENOMIC DNA]</scope>
    <source>
        <strain evidence="4 5">NIES-4017</strain>
    </source>
</reference>
<feature type="non-terminal residue" evidence="4">
    <location>
        <position position="478"/>
    </location>
</feature>
<feature type="region of interest" description="Disordered" evidence="3">
    <location>
        <begin position="180"/>
        <end position="221"/>
    </location>
</feature>
<evidence type="ECO:0000256" key="3">
    <source>
        <dbReference type="SAM" id="MobiDB-lite"/>
    </source>
</evidence>
<feature type="compositionally biased region" description="Gly residues" evidence="3">
    <location>
        <begin position="114"/>
        <end position="124"/>
    </location>
</feature>
<feature type="compositionally biased region" description="Low complexity" evidence="3">
    <location>
        <begin position="1"/>
        <end position="34"/>
    </location>
</feature>
<dbReference type="GO" id="GO:0045944">
    <property type="term" value="P:positive regulation of transcription by RNA polymerase II"/>
    <property type="evidence" value="ECO:0007669"/>
    <property type="project" value="TreeGrafter"/>
</dbReference>
<feature type="compositionally biased region" description="Low complexity" evidence="3">
    <location>
        <begin position="194"/>
        <end position="209"/>
    </location>
</feature>
<proteinExistence type="predicted"/>
<dbReference type="GO" id="GO:0005737">
    <property type="term" value="C:cytoplasm"/>
    <property type="evidence" value="ECO:0007669"/>
    <property type="project" value="UniProtKB-SubCell"/>
</dbReference>
<dbReference type="GO" id="GO:0000976">
    <property type="term" value="F:transcription cis-regulatory region binding"/>
    <property type="evidence" value="ECO:0007669"/>
    <property type="project" value="TreeGrafter"/>
</dbReference>
<accession>A0AAD3DK33</accession>
<gene>
    <name evidence="4" type="ORF">Agub_g2940</name>
</gene>
<dbReference type="EMBL" id="BMAR01000002">
    <property type="protein sequence ID" value="GFR42098.1"/>
    <property type="molecule type" value="Genomic_DNA"/>
</dbReference>
<keyword evidence="2" id="KW-0963">Cytoplasm</keyword>
<name>A0AAD3DK33_9CHLO</name>
<evidence type="ECO:0000313" key="5">
    <source>
        <dbReference type="Proteomes" id="UP001054857"/>
    </source>
</evidence>
<evidence type="ECO:0000313" key="4">
    <source>
        <dbReference type="EMBL" id="GFR42098.1"/>
    </source>
</evidence>
<dbReference type="PANTHER" id="PTHR12983:SF9">
    <property type="entry name" value="E3 UBIQUITIN-PROTEIN LIGASE RNF10"/>
    <property type="match status" value="1"/>
</dbReference>
<keyword evidence="5" id="KW-1185">Reference proteome</keyword>
<comment type="caution">
    <text evidence="4">The sequence shown here is derived from an EMBL/GenBank/DDBJ whole genome shotgun (WGS) entry which is preliminary data.</text>
</comment>
<dbReference type="Proteomes" id="UP001054857">
    <property type="component" value="Unassembled WGS sequence"/>
</dbReference>
<feature type="compositionally biased region" description="Low complexity" evidence="3">
    <location>
        <begin position="125"/>
        <end position="140"/>
    </location>
</feature>
<dbReference type="PANTHER" id="PTHR12983">
    <property type="entry name" value="RING FINGER 10 FAMILY MEMBER"/>
    <property type="match status" value="1"/>
</dbReference>
<sequence length="478" mass="48281">MSCVDVPVQSSSLAHSSAQLPNSEQHGLPLLGGSSPPPKLNPLAGEFEPGKLHHGVRPQAQTGRQGRGRGGRGGLSAAMNRSSQASSQQQQQPSRQPPAATTDAAAAPTTDSSTGGGGGRGGSAGSVSGATRTNAAAGAASSAGVSASRGGAAAPGGGGGGGGAANANHLLNFQYESAWGSSGRGSGRGGGGRSASTRSGGTTPASARRYGGGGSRYDKPQKYDKNKFLQANFRFLVSDAVDVSAFEADADKMFDWEDVLQVEMCSAVPVQCPISLDSPPLCPQITPCGHVFSFPAIMHHLVNHGGEQLRRSAPCPLCFAPVVARELRLVRIRHAVQPPRVGAPLTLALIRRNRNSIIPQPVDAAAAAAAAAVEGGGGGGEGSGGGFAANAPSLFDRNPFAKFVVAGDGRGGALGEEAAGLWRAAAEQLAACAMQLVSEGGSDAAHEAPFVYGALDQLAARARRWEEHRAEGLAAARE</sequence>
<evidence type="ECO:0008006" key="6">
    <source>
        <dbReference type="Google" id="ProtNLM"/>
    </source>
</evidence>
<dbReference type="SUPFAM" id="SSF57850">
    <property type="entry name" value="RING/U-box"/>
    <property type="match status" value="1"/>
</dbReference>
<dbReference type="AlphaFoldDB" id="A0AAD3DK33"/>